<reference evidence="4" key="1">
    <citation type="submission" date="2020-05" db="EMBL/GenBank/DDBJ databases">
        <authorList>
            <person name="Chiriac C."/>
            <person name="Salcher M."/>
            <person name="Ghai R."/>
            <person name="Kavagutti S V."/>
        </authorList>
    </citation>
    <scope>NUCLEOTIDE SEQUENCE</scope>
</reference>
<dbReference type="CDD" id="cd00156">
    <property type="entry name" value="REC"/>
    <property type="match status" value="1"/>
</dbReference>
<evidence type="ECO:0000259" key="3">
    <source>
        <dbReference type="PROSITE" id="PS50110"/>
    </source>
</evidence>
<dbReference type="SUPFAM" id="SSF46894">
    <property type="entry name" value="C-terminal effector domain of the bipartite response regulators"/>
    <property type="match status" value="1"/>
</dbReference>
<dbReference type="Gene3D" id="1.10.10.10">
    <property type="entry name" value="Winged helix-like DNA-binding domain superfamily/Winged helix DNA-binding domain"/>
    <property type="match status" value="1"/>
</dbReference>
<dbReference type="GO" id="GO:0000160">
    <property type="term" value="P:phosphorelay signal transduction system"/>
    <property type="evidence" value="ECO:0007669"/>
    <property type="project" value="InterPro"/>
</dbReference>
<dbReference type="AlphaFoldDB" id="A0A6J6INK5"/>
<evidence type="ECO:0000256" key="2">
    <source>
        <dbReference type="ARBA" id="ARBA00023125"/>
    </source>
</evidence>
<dbReference type="InterPro" id="IPR036388">
    <property type="entry name" value="WH-like_DNA-bd_sf"/>
</dbReference>
<organism evidence="4">
    <name type="scientific">freshwater metagenome</name>
    <dbReference type="NCBI Taxonomy" id="449393"/>
    <lineage>
        <taxon>unclassified sequences</taxon>
        <taxon>metagenomes</taxon>
        <taxon>ecological metagenomes</taxon>
    </lineage>
</organism>
<dbReference type="Gene3D" id="3.40.50.2300">
    <property type="match status" value="1"/>
</dbReference>
<sequence length="211" mass="22181">MTGSSVRSAVVVDDEPLICSIIAEILEGEGWVVTQAQDALAAITAVKATSAALVIADIDLGMGPTGIDVVQRARADNPSIGVVFITNLADPRITGNGWNTIPKDASYIVKTEISSTTALRAAVTEALDVRTSGSRPLIAETATQSLSNTQIGVLKLVSEGLTNDEIANSRATTVRAVERLLSRMMIAANIAPGPSARVQLARLYWDQLNGR</sequence>
<proteinExistence type="predicted"/>
<evidence type="ECO:0000313" key="4">
    <source>
        <dbReference type="EMBL" id="CAB4626096.1"/>
    </source>
</evidence>
<evidence type="ECO:0000256" key="1">
    <source>
        <dbReference type="ARBA" id="ARBA00022553"/>
    </source>
</evidence>
<dbReference type="PANTHER" id="PTHR44591:SF3">
    <property type="entry name" value="RESPONSE REGULATORY DOMAIN-CONTAINING PROTEIN"/>
    <property type="match status" value="1"/>
</dbReference>
<dbReference type="Pfam" id="PF00072">
    <property type="entry name" value="Response_reg"/>
    <property type="match status" value="1"/>
</dbReference>
<dbReference type="SUPFAM" id="SSF52172">
    <property type="entry name" value="CheY-like"/>
    <property type="match status" value="1"/>
</dbReference>
<dbReference type="SMART" id="SM00448">
    <property type="entry name" value="REC"/>
    <property type="match status" value="1"/>
</dbReference>
<evidence type="ECO:0000313" key="5">
    <source>
        <dbReference type="EMBL" id="CAB4870388.1"/>
    </source>
</evidence>
<name>A0A6J6INK5_9ZZZZ</name>
<dbReference type="PROSITE" id="PS50110">
    <property type="entry name" value="RESPONSE_REGULATORY"/>
    <property type="match status" value="1"/>
</dbReference>
<dbReference type="InterPro" id="IPR011006">
    <property type="entry name" value="CheY-like_superfamily"/>
</dbReference>
<accession>A0A6J6INK5</accession>
<dbReference type="EMBL" id="CAEZVJ010000037">
    <property type="protein sequence ID" value="CAB4626096.1"/>
    <property type="molecule type" value="Genomic_DNA"/>
</dbReference>
<dbReference type="GO" id="GO:0006355">
    <property type="term" value="P:regulation of DNA-templated transcription"/>
    <property type="evidence" value="ECO:0007669"/>
    <property type="project" value="InterPro"/>
</dbReference>
<dbReference type="PANTHER" id="PTHR44591">
    <property type="entry name" value="STRESS RESPONSE REGULATOR PROTEIN 1"/>
    <property type="match status" value="1"/>
</dbReference>
<keyword evidence="2" id="KW-0238">DNA-binding</keyword>
<gene>
    <name evidence="4" type="ORF">UFOPK1961_00464</name>
    <name evidence="5" type="ORF">UFOPK3364_00717</name>
</gene>
<dbReference type="SMART" id="SM00421">
    <property type="entry name" value="HTH_LUXR"/>
    <property type="match status" value="1"/>
</dbReference>
<dbReference type="InterPro" id="IPR016032">
    <property type="entry name" value="Sig_transdc_resp-reg_C-effctor"/>
</dbReference>
<dbReference type="InterPro" id="IPR001789">
    <property type="entry name" value="Sig_transdc_resp-reg_receiver"/>
</dbReference>
<feature type="domain" description="Response regulatory" evidence="3">
    <location>
        <begin position="8"/>
        <end position="118"/>
    </location>
</feature>
<dbReference type="GO" id="GO:0003677">
    <property type="term" value="F:DNA binding"/>
    <property type="evidence" value="ECO:0007669"/>
    <property type="project" value="UniProtKB-KW"/>
</dbReference>
<dbReference type="InterPro" id="IPR000792">
    <property type="entry name" value="Tscrpt_reg_LuxR_C"/>
</dbReference>
<dbReference type="EMBL" id="CAFBLO010000065">
    <property type="protein sequence ID" value="CAB4870388.1"/>
    <property type="molecule type" value="Genomic_DNA"/>
</dbReference>
<protein>
    <submittedName>
        <fullName evidence="4">Unannotated protein</fullName>
    </submittedName>
</protein>
<keyword evidence="1" id="KW-0597">Phosphoprotein</keyword>
<dbReference type="InterPro" id="IPR050595">
    <property type="entry name" value="Bact_response_regulator"/>
</dbReference>